<gene>
    <name evidence="1" type="ORF">CBM2586_B40072</name>
</gene>
<dbReference type="EMBL" id="OFSN01000022">
    <property type="protein sequence ID" value="SOY75079.1"/>
    <property type="molecule type" value="Genomic_DNA"/>
</dbReference>
<name>A0A375CLI0_9BURK</name>
<proteinExistence type="predicted"/>
<evidence type="ECO:0000313" key="1">
    <source>
        <dbReference type="EMBL" id="SOY75079.1"/>
    </source>
</evidence>
<comment type="caution">
    <text evidence="1">The sequence shown here is derived from an EMBL/GenBank/DDBJ whole genome shotgun (WGS) entry which is preliminary data.</text>
</comment>
<dbReference type="AlphaFoldDB" id="A0A375CLI0"/>
<organism evidence="1">
    <name type="scientific">Cupriavidus taiwanensis</name>
    <dbReference type="NCBI Taxonomy" id="164546"/>
    <lineage>
        <taxon>Bacteria</taxon>
        <taxon>Pseudomonadati</taxon>
        <taxon>Pseudomonadota</taxon>
        <taxon>Betaproteobacteria</taxon>
        <taxon>Burkholderiales</taxon>
        <taxon>Burkholderiaceae</taxon>
        <taxon>Cupriavidus</taxon>
    </lineage>
</organism>
<protein>
    <submittedName>
        <fullName evidence="1">Uncharacterized protein</fullName>
    </submittedName>
</protein>
<dbReference type="Proteomes" id="UP000257016">
    <property type="component" value="Unassembled WGS sequence"/>
</dbReference>
<accession>A0A375CLI0</accession>
<reference evidence="1" key="1">
    <citation type="submission" date="2018-01" db="EMBL/GenBank/DDBJ databases">
        <authorList>
            <person name="Clerissi C."/>
        </authorList>
    </citation>
    <scope>NUCLEOTIDE SEQUENCE</scope>
    <source>
        <strain evidence="1">Cupriavidus taiwanensis LMG 19430</strain>
    </source>
</reference>
<sequence>MMPRIDYDFATILLVVWMTDRSG</sequence>